<keyword evidence="1" id="KW-0547">Nucleotide-binding</keyword>
<evidence type="ECO:0000313" key="3">
    <source>
        <dbReference type="EMBL" id="ETX08757.1"/>
    </source>
</evidence>
<comment type="caution">
    <text evidence="3">The sequence shown here is derived from an EMBL/GenBank/DDBJ whole genome shotgun (WGS) entry which is preliminary data.</text>
</comment>
<dbReference type="Gene3D" id="1.25.40.10">
    <property type="entry name" value="Tetratricopeptide repeat domain"/>
    <property type="match status" value="1"/>
</dbReference>
<sequence>MQEVAYQLLRPRTRQGYHERIAQVLTEHFPEMASSQPELLARHYTAAGEDEVAVHYWLRAGQSALKHSANLEAIAHLTQGLALLTRLPDTSVRMRQELELQIALGTALMNTKGYASPDAERVFARAQTLCEQTGDIPQLITVLGAVQLNHLSAGNLRMVAQIGEQMLHLAQGHPDPAFFVLAHLNLGTVLFFRGELTFALAIPRYRCPRT</sequence>
<dbReference type="HOGENOM" id="CLU_1308241_0_0_7"/>
<evidence type="ECO:0000256" key="1">
    <source>
        <dbReference type="ARBA" id="ARBA00022741"/>
    </source>
</evidence>
<dbReference type="PANTHER" id="PTHR16305:SF28">
    <property type="entry name" value="GUANYLATE CYCLASE DOMAIN-CONTAINING PROTEIN"/>
    <property type="match status" value="1"/>
</dbReference>
<dbReference type="AlphaFoldDB" id="W4MGF0"/>
<dbReference type="GO" id="GO:0004016">
    <property type="term" value="F:adenylate cyclase activity"/>
    <property type="evidence" value="ECO:0007669"/>
    <property type="project" value="TreeGrafter"/>
</dbReference>
<dbReference type="GO" id="GO:0005524">
    <property type="term" value="F:ATP binding"/>
    <property type="evidence" value="ECO:0007669"/>
    <property type="project" value="UniProtKB-KW"/>
</dbReference>
<dbReference type="InterPro" id="IPR011990">
    <property type="entry name" value="TPR-like_helical_dom_sf"/>
</dbReference>
<gene>
    <name evidence="3" type="ORF">ETSY2_03525</name>
</gene>
<organism evidence="3 4">
    <name type="scientific">Candidatus Entotheonella gemina</name>
    <dbReference type="NCBI Taxonomy" id="1429439"/>
    <lineage>
        <taxon>Bacteria</taxon>
        <taxon>Pseudomonadati</taxon>
        <taxon>Nitrospinota/Tectimicrobiota group</taxon>
        <taxon>Candidatus Tectimicrobiota</taxon>
        <taxon>Candidatus Entotheonellia</taxon>
        <taxon>Candidatus Entotheonellales</taxon>
        <taxon>Candidatus Entotheonellaceae</taxon>
        <taxon>Candidatus Entotheonella</taxon>
    </lineage>
</organism>
<keyword evidence="4" id="KW-1185">Reference proteome</keyword>
<keyword evidence="2" id="KW-0067">ATP-binding</keyword>
<name>W4MGF0_9BACT</name>
<dbReference type="EMBL" id="AZHX01000140">
    <property type="protein sequence ID" value="ETX08757.1"/>
    <property type="molecule type" value="Genomic_DNA"/>
</dbReference>
<evidence type="ECO:0008006" key="5">
    <source>
        <dbReference type="Google" id="ProtNLM"/>
    </source>
</evidence>
<dbReference type="Proteomes" id="UP000019140">
    <property type="component" value="Unassembled WGS sequence"/>
</dbReference>
<dbReference type="GO" id="GO:0005737">
    <property type="term" value="C:cytoplasm"/>
    <property type="evidence" value="ECO:0007669"/>
    <property type="project" value="TreeGrafter"/>
</dbReference>
<evidence type="ECO:0000313" key="4">
    <source>
        <dbReference type="Proteomes" id="UP000019140"/>
    </source>
</evidence>
<accession>W4MGF0</accession>
<reference evidence="3 4" key="1">
    <citation type="journal article" date="2014" name="Nature">
        <title>An environmental bacterial taxon with a large and distinct metabolic repertoire.</title>
        <authorList>
            <person name="Wilson M.C."/>
            <person name="Mori T."/>
            <person name="Ruckert C."/>
            <person name="Uria A.R."/>
            <person name="Helf M.J."/>
            <person name="Takada K."/>
            <person name="Gernert C."/>
            <person name="Steffens U.A."/>
            <person name="Heycke N."/>
            <person name="Schmitt S."/>
            <person name="Rinke C."/>
            <person name="Helfrich E.J."/>
            <person name="Brachmann A.O."/>
            <person name="Gurgui C."/>
            <person name="Wakimoto T."/>
            <person name="Kracht M."/>
            <person name="Crusemann M."/>
            <person name="Hentschel U."/>
            <person name="Abe I."/>
            <person name="Matsunaga S."/>
            <person name="Kalinowski J."/>
            <person name="Takeyama H."/>
            <person name="Piel J."/>
        </authorList>
    </citation>
    <scope>NUCLEOTIDE SEQUENCE [LARGE SCALE GENOMIC DNA]</scope>
    <source>
        <strain evidence="4">TSY2</strain>
    </source>
</reference>
<dbReference type="SUPFAM" id="SSF48452">
    <property type="entry name" value="TPR-like"/>
    <property type="match status" value="1"/>
</dbReference>
<evidence type="ECO:0000256" key="2">
    <source>
        <dbReference type="ARBA" id="ARBA00022840"/>
    </source>
</evidence>
<dbReference type="PANTHER" id="PTHR16305">
    <property type="entry name" value="TESTICULAR SOLUBLE ADENYLYL CYCLASE"/>
    <property type="match status" value="1"/>
</dbReference>
<proteinExistence type="predicted"/>
<protein>
    <recommendedName>
        <fullName evidence="5">MalT-like TPR region domain-containing protein</fullName>
    </recommendedName>
</protein>